<dbReference type="PANTHER" id="PTHR22916:SF3">
    <property type="entry name" value="UDP-GLCNAC:BETAGAL BETA-1,3-N-ACETYLGLUCOSAMINYLTRANSFERASE-LIKE PROTEIN 1"/>
    <property type="match status" value="1"/>
</dbReference>
<dbReference type="AlphaFoldDB" id="A5UMT8"/>
<dbReference type="InterPro" id="IPR029044">
    <property type="entry name" value="Nucleotide-diphossugar_trans"/>
</dbReference>
<dbReference type="Pfam" id="PF00535">
    <property type="entry name" value="Glycos_transf_2"/>
    <property type="match status" value="1"/>
</dbReference>
<dbReference type="STRING" id="420247.Msm_1311"/>
<dbReference type="SUPFAM" id="SSF53448">
    <property type="entry name" value="Nucleotide-diphospho-sugar transferases"/>
    <property type="match status" value="1"/>
</dbReference>
<dbReference type="CAZy" id="GT2">
    <property type="family name" value="Glycosyltransferase Family 2"/>
</dbReference>
<dbReference type="HOGENOM" id="CLU_025996_25_1_2"/>
<keyword evidence="3" id="KW-1185">Reference proteome</keyword>
<dbReference type="RefSeq" id="WP_011954433.1">
    <property type="nucleotide sequence ID" value="NC_009515.1"/>
</dbReference>
<reference evidence="2 3" key="1">
    <citation type="journal article" date="2007" name="Proc. Natl. Acad. Sci. U.S.A.">
        <title>Genomic and metabolic adaptations of Methanobrevibacter smithii to the human gut.</title>
        <authorList>
            <person name="Samuel B.S."/>
            <person name="Hansen E.E."/>
            <person name="Manchester J.K."/>
            <person name="Coutinho P.M."/>
            <person name="Henrissat B."/>
            <person name="Fulton R."/>
            <person name="Latreille P."/>
            <person name="Kim K."/>
            <person name="Wilson R.K."/>
            <person name="Gordon J.I."/>
        </authorList>
    </citation>
    <scope>NUCLEOTIDE SEQUENCE [LARGE SCALE GENOMIC DNA]</scope>
    <source>
        <strain evidence="3">ATCC 35061 / DSM 861 / OCM 144 / PS</strain>
    </source>
</reference>
<sequence length="477" mass="55588">MSYKLSVIIPVFNAEDYIKECLDSVVDQSLGIDNIEVIIVNDNSCDSTLDIISQYADKYPSFKLISNKSNLGPGESRNMALKEVSSDYVTYLDADDFISQNAYEDALSKINEFNADLLIYNWETYTGSDYVEPINIHQQNTLENKLITDIKQNPKLFLSTAPWNKIYHRSLFKYLKFSKGFYEDNIVAILALINAKRIFLSKDSIYYYRKNSDSTTENITVDSSIHLSNSIKEIFDLRYEYPEFLNYLKLLNINFIYDILFWIYYYNWTLADELKIINKLKSVIIPLKKEDIDRFKQLFPDKLSYGEDILDLNNYDAETFLAKYKYFNRLNKVNSQASLYVDAGNGFNESDKVAIDYSPLKKNNLEFSLEKFDNISKLRFDPLEGSFVKCRITNNLPISDANCDNSVDDDCQIFTNLDPYYVLDADFSDISSIQINFDLEILTNDDIANLFRQKDNIINDLQVKPKKRKFSFFNKKE</sequence>
<dbReference type="GO" id="GO:0016758">
    <property type="term" value="F:hexosyltransferase activity"/>
    <property type="evidence" value="ECO:0007669"/>
    <property type="project" value="UniProtKB-ARBA"/>
</dbReference>
<organism evidence="2 3">
    <name type="scientific">Methanobrevibacter smithii (strain ATCC 35061 / DSM 861 / OCM 144 / PS)</name>
    <dbReference type="NCBI Taxonomy" id="420247"/>
    <lineage>
        <taxon>Archaea</taxon>
        <taxon>Methanobacteriati</taxon>
        <taxon>Methanobacteriota</taxon>
        <taxon>Methanomada group</taxon>
        <taxon>Methanobacteria</taxon>
        <taxon>Methanobacteriales</taxon>
        <taxon>Methanobacteriaceae</taxon>
        <taxon>Methanobrevibacter</taxon>
    </lineage>
</organism>
<dbReference type="PANTHER" id="PTHR22916">
    <property type="entry name" value="GLYCOSYLTRANSFERASE"/>
    <property type="match status" value="1"/>
</dbReference>
<dbReference type="Gene3D" id="3.90.550.10">
    <property type="entry name" value="Spore Coat Polysaccharide Biosynthesis Protein SpsA, Chain A"/>
    <property type="match status" value="1"/>
</dbReference>
<feature type="domain" description="Glycosyltransferase 2-like" evidence="1">
    <location>
        <begin position="6"/>
        <end position="172"/>
    </location>
</feature>
<dbReference type="Proteomes" id="UP000001992">
    <property type="component" value="Chromosome"/>
</dbReference>
<dbReference type="CDD" id="cd00761">
    <property type="entry name" value="Glyco_tranf_GTA_type"/>
    <property type="match status" value="1"/>
</dbReference>
<gene>
    <name evidence="2" type="ordered locus">Msm_1311</name>
</gene>
<evidence type="ECO:0000259" key="1">
    <source>
        <dbReference type="Pfam" id="PF00535"/>
    </source>
</evidence>
<dbReference type="PATRIC" id="fig|420247.28.peg.1308"/>
<proteinExistence type="predicted"/>
<dbReference type="InterPro" id="IPR001173">
    <property type="entry name" value="Glyco_trans_2-like"/>
</dbReference>
<accession>A5UMT8</accession>
<protein>
    <submittedName>
        <fullName evidence="2">Glycosyltransferase, GT2 family</fullName>
    </submittedName>
</protein>
<dbReference type="eggNOG" id="arCOG01381">
    <property type="taxonomic scope" value="Archaea"/>
</dbReference>
<evidence type="ECO:0000313" key="3">
    <source>
        <dbReference type="Proteomes" id="UP000001992"/>
    </source>
</evidence>
<dbReference type="EMBL" id="CP000678">
    <property type="protein sequence ID" value="ABQ87516.1"/>
    <property type="molecule type" value="Genomic_DNA"/>
</dbReference>
<evidence type="ECO:0000313" key="2">
    <source>
        <dbReference type="EMBL" id="ABQ87516.1"/>
    </source>
</evidence>
<name>A5UMT8_METS3</name>
<dbReference type="EnsemblBacteria" id="ABQ87516">
    <property type="protein sequence ID" value="ABQ87516"/>
    <property type="gene ID" value="Msm_1311"/>
</dbReference>
<dbReference type="BioCyc" id="MSMI420247:GHWZ-1347-MONOMER"/>
<dbReference type="KEGG" id="msi:Msm_1311"/>
<dbReference type="GeneID" id="78817964"/>
<keyword evidence="2" id="KW-0808">Transferase</keyword>